<dbReference type="Proteomes" id="UP000318571">
    <property type="component" value="Chromosome 8"/>
</dbReference>
<feature type="compositionally biased region" description="Polar residues" evidence="1">
    <location>
        <begin position="1"/>
        <end position="10"/>
    </location>
</feature>
<name>A0A553N892_TIGCA</name>
<organism evidence="2 3">
    <name type="scientific">Tigriopus californicus</name>
    <name type="common">Marine copepod</name>
    <dbReference type="NCBI Taxonomy" id="6832"/>
    <lineage>
        <taxon>Eukaryota</taxon>
        <taxon>Metazoa</taxon>
        <taxon>Ecdysozoa</taxon>
        <taxon>Arthropoda</taxon>
        <taxon>Crustacea</taxon>
        <taxon>Multicrustacea</taxon>
        <taxon>Hexanauplia</taxon>
        <taxon>Copepoda</taxon>
        <taxon>Harpacticoida</taxon>
        <taxon>Harpacticidae</taxon>
        <taxon>Tigriopus</taxon>
    </lineage>
</organism>
<gene>
    <name evidence="2" type="ORF">TCAL_16279</name>
</gene>
<reference evidence="2 3" key="1">
    <citation type="journal article" date="2018" name="Nat. Ecol. Evol.">
        <title>Genomic signatures of mitonuclear coevolution across populations of Tigriopus californicus.</title>
        <authorList>
            <person name="Barreto F.S."/>
            <person name="Watson E.T."/>
            <person name="Lima T.G."/>
            <person name="Willett C.S."/>
            <person name="Edmands S."/>
            <person name="Li W."/>
            <person name="Burton R.S."/>
        </authorList>
    </citation>
    <scope>NUCLEOTIDE SEQUENCE [LARGE SCALE GENOMIC DNA]</scope>
    <source>
        <strain evidence="2 3">San Diego</strain>
    </source>
</reference>
<keyword evidence="3" id="KW-1185">Reference proteome</keyword>
<feature type="non-terminal residue" evidence="2">
    <location>
        <position position="83"/>
    </location>
</feature>
<evidence type="ECO:0000313" key="3">
    <source>
        <dbReference type="Proteomes" id="UP000318571"/>
    </source>
</evidence>
<evidence type="ECO:0000313" key="2">
    <source>
        <dbReference type="EMBL" id="TRY61647.1"/>
    </source>
</evidence>
<accession>A0A553N892</accession>
<dbReference type="AlphaFoldDB" id="A0A553N892"/>
<sequence length="83" mass="9083">MDSRHASSSSKRTHSNPPLCEKTRALAGCPCASSLPSSPCEDHAPHSKGYFHDILCEDEERLLAFSPYLSVFLVLLSLSSSFE</sequence>
<comment type="caution">
    <text evidence="2">The sequence shown here is derived from an EMBL/GenBank/DDBJ whole genome shotgun (WGS) entry which is preliminary data.</text>
</comment>
<feature type="region of interest" description="Disordered" evidence="1">
    <location>
        <begin position="1"/>
        <end position="20"/>
    </location>
</feature>
<protein>
    <submittedName>
        <fullName evidence="2">Uncharacterized protein</fullName>
    </submittedName>
</protein>
<proteinExistence type="predicted"/>
<evidence type="ECO:0000256" key="1">
    <source>
        <dbReference type="SAM" id="MobiDB-lite"/>
    </source>
</evidence>
<dbReference type="EMBL" id="VCGU01000459">
    <property type="protein sequence ID" value="TRY61647.1"/>
    <property type="molecule type" value="Genomic_DNA"/>
</dbReference>